<dbReference type="PROSITE" id="PS00197">
    <property type="entry name" value="2FE2S_FER_1"/>
    <property type="match status" value="1"/>
</dbReference>
<keyword evidence="5" id="KW-1185">Reference proteome</keyword>
<dbReference type="PROSITE" id="PS50119">
    <property type="entry name" value="ZF_BBOX"/>
    <property type="match status" value="1"/>
</dbReference>
<feature type="transmembrane region" description="Helical" evidence="2">
    <location>
        <begin position="237"/>
        <end position="254"/>
    </location>
</feature>
<keyword evidence="2" id="KW-0472">Membrane</keyword>
<dbReference type="GO" id="GO:0051537">
    <property type="term" value="F:2 iron, 2 sulfur cluster binding"/>
    <property type="evidence" value="ECO:0007669"/>
    <property type="project" value="InterPro"/>
</dbReference>
<feature type="region of interest" description="Disordered" evidence="1">
    <location>
        <begin position="160"/>
        <end position="182"/>
    </location>
</feature>
<dbReference type="KEGG" id="orp:MOP44_08315"/>
<evidence type="ECO:0000256" key="2">
    <source>
        <dbReference type="SAM" id="Phobius"/>
    </source>
</evidence>
<proteinExistence type="predicted"/>
<evidence type="ECO:0000256" key="1">
    <source>
        <dbReference type="SAM" id="MobiDB-lite"/>
    </source>
</evidence>
<gene>
    <name evidence="4" type="ORF">MOP44_08315</name>
</gene>
<organism evidence="4 5">
    <name type="scientific">Occallatibacter riparius</name>
    <dbReference type="NCBI Taxonomy" id="1002689"/>
    <lineage>
        <taxon>Bacteria</taxon>
        <taxon>Pseudomonadati</taxon>
        <taxon>Acidobacteriota</taxon>
        <taxon>Terriglobia</taxon>
        <taxon>Terriglobales</taxon>
        <taxon>Acidobacteriaceae</taxon>
        <taxon>Occallatibacter</taxon>
    </lineage>
</organism>
<dbReference type="InterPro" id="IPR043726">
    <property type="entry name" value="LiaI-LiaF-like_TM1"/>
</dbReference>
<keyword evidence="2" id="KW-1133">Transmembrane helix</keyword>
<dbReference type="AlphaFoldDB" id="A0A9J7BTH5"/>
<dbReference type="RefSeq" id="WP_260795568.1">
    <property type="nucleotide sequence ID" value="NZ_CP093313.1"/>
</dbReference>
<dbReference type="Proteomes" id="UP001059380">
    <property type="component" value="Chromosome"/>
</dbReference>
<feature type="transmembrane region" description="Helical" evidence="2">
    <location>
        <begin position="86"/>
        <end position="115"/>
    </location>
</feature>
<feature type="transmembrane region" description="Helical" evidence="2">
    <location>
        <begin position="260"/>
        <end position="279"/>
    </location>
</feature>
<reference evidence="4" key="1">
    <citation type="submission" date="2021-04" db="EMBL/GenBank/DDBJ databases">
        <title>Phylogenetic analysis of Acidobacteriaceae.</title>
        <authorList>
            <person name="Qiu L."/>
            <person name="Zhang Q."/>
        </authorList>
    </citation>
    <scope>NUCLEOTIDE SEQUENCE</scope>
    <source>
        <strain evidence="4">DSM 25168</strain>
    </source>
</reference>
<dbReference type="CDD" id="cd19756">
    <property type="entry name" value="Bbox2"/>
    <property type="match status" value="1"/>
</dbReference>
<dbReference type="InterPro" id="IPR006058">
    <property type="entry name" value="2Fe2S_fd_BS"/>
</dbReference>
<name>A0A9J7BTH5_9BACT</name>
<accession>A0A9J7BTH5</accession>
<dbReference type="EMBL" id="CP093313">
    <property type="protein sequence ID" value="UWZ85935.1"/>
    <property type="molecule type" value="Genomic_DNA"/>
</dbReference>
<feature type="compositionally biased region" description="Low complexity" evidence="1">
    <location>
        <begin position="165"/>
        <end position="175"/>
    </location>
</feature>
<dbReference type="Pfam" id="PF18917">
    <property type="entry name" value="LiaI-LiaF-like_TM1"/>
    <property type="match status" value="1"/>
</dbReference>
<evidence type="ECO:0000259" key="3">
    <source>
        <dbReference type="PROSITE" id="PS50119"/>
    </source>
</evidence>
<keyword evidence="2" id="KW-0812">Transmembrane</keyword>
<evidence type="ECO:0000313" key="4">
    <source>
        <dbReference type="EMBL" id="UWZ85935.1"/>
    </source>
</evidence>
<protein>
    <submittedName>
        <fullName evidence="4">B-box zinc finger protein</fullName>
    </submittedName>
</protein>
<sequence>MDCVNHSGVTASAFCQNCGKALCSNCVRHGSGGQVLCEPCNMAWQSVPNPFAAPPSMGAPNPAAAAVLGLIPGVGAMYNGQFFKGFIHVVIFAVLISITDHYPIFGLFIAAWVLYQSFEAYHTARARRDGEPLPDPLGLNEVGNWLNLGGKQYPPAGGVPPVNPMPGAAGPAGAPGTPGGPGSTYQPPYGQTPYTPPSQAGWQPPFTGAQAPYEPYAPPIPPMPPVPPVYWKRKEPIGAIVLIGLGLLFLLGQLDIFNGRLWEFTWPLMLIALGVWLMIRRMGHGQVPGQPPNDVNNQNGSGGAQ</sequence>
<feature type="domain" description="B box-type" evidence="3">
    <location>
        <begin position="1"/>
        <end position="26"/>
    </location>
</feature>
<evidence type="ECO:0000313" key="5">
    <source>
        <dbReference type="Proteomes" id="UP001059380"/>
    </source>
</evidence>
<dbReference type="InterPro" id="IPR000315">
    <property type="entry name" value="Znf_B-box"/>
</dbReference>
<dbReference type="GO" id="GO:0008270">
    <property type="term" value="F:zinc ion binding"/>
    <property type="evidence" value="ECO:0007669"/>
    <property type="project" value="InterPro"/>
</dbReference>